<dbReference type="GO" id="GO:0003700">
    <property type="term" value="F:DNA-binding transcription factor activity"/>
    <property type="evidence" value="ECO:0007669"/>
    <property type="project" value="InterPro"/>
</dbReference>
<dbReference type="SUPFAM" id="SSF46689">
    <property type="entry name" value="Homeodomain-like"/>
    <property type="match status" value="1"/>
</dbReference>
<dbReference type="InterPro" id="IPR053142">
    <property type="entry name" value="PchR_regulatory_protein"/>
</dbReference>
<accession>A0AAX2AAY4</accession>
<sequence length="335" mass="39098">MDFFLIKGYLMSYKVDLKNFDEFMLKTDDSETINFKLPKNMGSFSSTKEIINKDVLLFKTNTNIKESLTLNSKSFVSGLSIIINLEGEFKYFDKSNKSALNVRKNSVITKYVNKYDSVMNFDKNSKSSNLCLILRDEFLEKYFLNKIENRDELFSNYENNISTDFEKRFENYKVVSLAKELYNSPFEGELNDLYTQSKVFELIYEELTTIVNEHNNLCTCGCSKINHEDRIALYKAKELIEKADAFYTLEQLCKKVAINEFKLKLGFKELFDTTPGALVLKTRMDKAKILLSSGEYNIAEVSNLVGYKYQQSFSTAFFRHYGVLPKDLIKKRKYY</sequence>
<name>A0AAX2AAY4_9BACT</name>
<keyword evidence="2" id="KW-0804">Transcription</keyword>
<dbReference type="InterPro" id="IPR018060">
    <property type="entry name" value="HTH_AraC"/>
</dbReference>
<evidence type="ECO:0000313" key="5">
    <source>
        <dbReference type="Proteomes" id="UP000289193"/>
    </source>
</evidence>
<dbReference type="AlphaFoldDB" id="A0AAX2AAY4"/>
<dbReference type="PANTHER" id="PTHR47893:SF1">
    <property type="entry name" value="REGULATORY PROTEIN PCHR"/>
    <property type="match status" value="1"/>
</dbReference>
<keyword evidence="5" id="KW-1185">Reference proteome</keyword>
<evidence type="ECO:0000256" key="2">
    <source>
        <dbReference type="ARBA" id="ARBA00023163"/>
    </source>
</evidence>
<evidence type="ECO:0000259" key="3">
    <source>
        <dbReference type="PROSITE" id="PS01124"/>
    </source>
</evidence>
<dbReference type="Pfam" id="PF12833">
    <property type="entry name" value="HTH_18"/>
    <property type="match status" value="1"/>
</dbReference>
<dbReference type="SMART" id="SM00342">
    <property type="entry name" value="HTH_ARAC"/>
    <property type="match status" value="1"/>
</dbReference>
<dbReference type="InterPro" id="IPR009057">
    <property type="entry name" value="Homeodomain-like_sf"/>
</dbReference>
<reference evidence="4 5" key="1">
    <citation type="submission" date="2017-10" db="EMBL/GenBank/DDBJ databases">
        <title>Genomics of the genus Arcobacter.</title>
        <authorList>
            <person name="Perez-Cataluna A."/>
            <person name="Figueras M.J."/>
        </authorList>
    </citation>
    <scope>NUCLEOTIDE SEQUENCE [LARGE SCALE GENOMIC DNA]</scope>
    <source>
        <strain evidence="4 5">CECT 7835</strain>
    </source>
</reference>
<gene>
    <name evidence="4" type="ORF">CRV05_07705</name>
</gene>
<dbReference type="EMBL" id="PDKM01000003">
    <property type="protein sequence ID" value="RXK10253.1"/>
    <property type="molecule type" value="Genomic_DNA"/>
</dbReference>
<protein>
    <submittedName>
        <fullName evidence="4">AraC family transcriptional regulator</fullName>
    </submittedName>
</protein>
<dbReference type="Gene3D" id="1.10.10.60">
    <property type="entry name" value="Homeodomain-like"/>
    <property type="match status" value="1"/>
</dbReference>
<comment type="caution">
    <text evidence="4">The sequence shown here is derived from an EMBL/GenBank/DDBJ whole genome shotgun (WGS) entry which is preliminary data.</text>
</comment>
<dbReference type="Proteomes" id="UP000289193">
    <property type="component" value="Unassembled WGS sequence"/>
</dbReference>
<evidence type="ECO:0000256" key="1">
    <source>
        <dbReference type="ARBA" id="ARBA00023015"/>
    </source>
</evidence>
<dbReference type="GO" id="GO:0043565">
    <property type="term" value="F:sequence-specific DNA binding"/>
    <property type="evidence" value="ECO:0007669"/>
    <property type="project" value="InterPro"/>
</dbReference>
<evidence type="ECO:0000313" key="4">
    <source>
        <dbReference type="EMBL" id="RXK10253.1"/>
    </source>
</evidence>
<dbReference type="PANTHER" id="PTHR47893">
    <property type="entry name" value="REGULATORY PROTEIN PCHR"/>
    <property type="match status" value="1"/>
</dbReference>
<organism evidence="4 5">
    <name type="scientific">Halarcobacter bivalviorum</name>
    <dbReference type="NCBI Taxonomy" id="663364"/>
    <lineage>
        <taxon>Bacteria</taxon>
        <taxon>Pseudomonadati</taxon>
        <taxon>Campylobacterota</taxon>
        <taxon>Epsilonproteobacteria</taxon>
        <taxon>Campylobacterales</taxon>
        <taxon>Arcobacteraceae</taxon>
        <taxon>Halarcobacter</taxon>
    </lineage>
</organism>
<proteinExistence type="predicted"/>
<keyword evidence="1" id="KW-0805">Transcription regulation</keyword>
<feature type="domain" description="HTH araC/xylS-type" evidence="3">
    <location>
        <begin position="229"/>
        <end position="331"/>
    </location>
</feature>
<dbReference type="PROSITE" id="PS01124">
    <property type="entry name" value="HTH_ARAC_FAMILY_2"/>
    <property type="match status" value="1"/>
</dbReference>